<feature type="transmembrane region" description="Helical" evidence="24">
    <location>
        <begin position="77"/>
        <end position="98"/>
    </location>
</feature>
<dbReference type="InterPro" id="IPR000829">
    <property type="entry name" value="DAGK"/>
</dbReference>
<dbReference type="GO" id="GO:0004143">
    <property type="term" value="F:ATP-dependent diacylglycerol kinase activity"/>
    <property type="evidence" value="ECO:0007669"/>
    <property type="project" value="UniProtKB-EC"/>
</dbReference>
<feature type="binding site" evidence="22">
    <location>
        <position position="28"/>
    </location>
    <ligand>
        <name>ATP</name>
        <dbReference type="ChEBI" id="CHEBI:30616"/>
    </ligand>
</feature>
<comment type="subcellular location">
    <subcellularLocation>
        <location evidence="1 24">Cell inner membrane</location>
        <topology evidence="1 24">Multi-pass membrane protein</topology>
    </subcellularLocation>
</comment>
<proteinExistence type="inferred from homology"/>
<keyword evidence="17 24" id="KW-0472">Membrane</keyword>
<keyword evidence="6" id="KW-0444">Lipid biosynthesis</keyword>
<evidence type="ECO:0000256" key="23">
    <source>
        <dbReference type="PIRSR" id="PIRSR600829-4"/>
    </source>
</evidence>
<evidence type="ECO:0000256" key="11">
    <source>
        <dbReference type="ARBA" id="ARBA00022741"/>
    </source>
</evidence>
<name>K6XN12_9ALTE</name>
<evidence type="ECO:0000256" key="24">
    <source>
        <dbReference type="RuleBase" id="RU363065"/>
    </source>
</evidence>
<comment type="catalytic activity">
    <reaction evidence="24">
        <text>a 1,2-diacyl-sn-glycerol + ATP = a 1,2-diacyl-sn-glycero-3-phosphate + ADP + H(+)</text>
        <dbReference type="Rhea" id="RHEA:10272"/>
        <dbReference type="ChEBI" id="CHEBI:15378"/>
        <dbReference type="ChEBI" id="CHEBI:17815"/>
        <dbReference type="ChEBI" id="CHEBI:30616"/>
        <dbReference type="ChEBI" id="CHEBI:58608"/>
        <dbReference type="ChEBI" id="CHEBI:456216"/>
        <dbReference type="EC" id="2.7.1.107"/>
    </reaction>
</comment>
<feature type="binding site" evidence="22">
    <location>
        <position position="95"/>
    </location>
    <ligand>
        <name>ATP</name>
        <dbReference type="ChEBI" id="CHEBI:30616"/>
    </ligand>
</feature>
<feature type="binding site" evidence="23">
    <location>
        <position position="47"/>
    </location>
    <ligand>
        <name>a divalent metal cation</name>
        <dbReference type="ChEBI" id="CHEBI:60240"/>
    </ligand>
</feature>
<evidence type="ECO:0000256" key="10">
    <source>
        <dbReference type="ARBA" id="ARBA00022723"/>
    </source>
</evidence>
<dbReference type="eggNOG" id="COG0818">
    <property type="taxonomic scope" value="Bacteria"/>
</dbReference>
<keyword evidence="8 24" id="KW-0808">Transferase</keyword>
<feature type="transmembrane region" description="Helical" evidence="24">
    <location>
        <begin position="119"/>
        <end position="139"/>
    </location>
</feature>
<evidence type="ECO:0000256" key="8">
    <source>
        <dbReference type="ARBA" id="ARBA00022679"/>
    </source>
</evidence>
<evidence type="ECO:0000256" key="9">
    <source>
        <dbReference type="ARBA" id="ARBA00022692"/>
    </source>
</evidence>
<protein>
    <recommendedName>
        <fullName evidence="4 24">Diacylglycerol kinase</fullName>
        <ecNumber evidence="3 24">2.7.1.107</ecNumber>
    </recommendedName>
</protein>
<evidence type="ECO:0000256" key="18">
    <source>
        <dbReference type="ARBA" id="ARBA00023209"/>
    </source>
</evidence>
<organism evidence="25 26">
    <name type="scientific">Aliiglaciecola lipolytica E3</name>
    <dbReference type="NCBI Taxonomy" id="1127673"/>
    <lineage>
        <taxon>Bacteria</taxon>
        <taxon>Pseudomonadati</taxon>
        <taxon>Pseudomonadota</taxon>
        <taxon>Gammaproteobacteria</taxon>
        <taxon>Alteromonadales</taxon>
        <taxon>Alteromonadaceae</taxon>
        <taxon>Aliiglaciecola</taxon>
    </lineage>
</organism>
<evidence type="ECO:0000256" key="12">
    <source>
        <dbReference type="ARBA" id="ARBA00022777"/>
    </source>
</evidence>
<dbReference type="CDD" id="cd14264">
    <property type="entry name" value="DAGK_IM"/>
    <property type="match status" value="1"/>
</dbReference>
<feature type="binding site" evidence="21">
    <location>
        <position position="88"/>
    </location>
    <ligand>
        <name>substrate</name>
    </ligand>
</feature>
<dbReference type="OrthoDB" id="9796011at2"/>
<reference evidence="25 26" key="1">
    <citation type="journal article" date="2017" name="Antonie Van Leeuwenhoek">
        <title>Rhizobium rhizosphaerae sp. nov., a novel species isolated from rice rhizosphere.</title>
        <authorList>
            <person name="Zhao J.J."/>
            <person name="Zhang J."/>
            <person name="Zhang R.J."/>
            <person name="Zhang C.W."/>
            <person name="Yin H.Q."/>
            <person name="Zhang X.X."/>
        </authorList>
    </citation>
    <scope>NUCLEOTIDE SEQUENCE [LARGE SCALE GENOMIC DNA]</scope>
    <source>
        <strain evidence="25 26">E3</strain>
    </source>
</reference>
<dbReference type="STRING" id="1127673.GLIP_0424"/>
<keyword evidence="5" id="KW-1003">Cell membrane</keyword>
<evidence type="ECO:0000256" key="14">
    <source>
        <dbReference type="ARBA" id="ARBA00022842"/>
    </source>
</evidence>
<comment type="cofactor">
    <cofactor evidence="23">
        <name>Mg(2+)</name>
        <dbReference type="ChEBI" id="CHEBI:18420"/>
    </cofactor>
    <text evidence="23">Mn(2+), Zn(2+), Cd(2+) and Co(2+) support activity to lesser extents.</text>
</comment>
<keyword evidence="10 23" id="KW-0479">Metal-binding</keyword>
<evidence type="ECO:0000256" key="4">
    <source>
        <dbReference type="ARBA" id="ARBA00017575"/>
    </source>
</evidence>
<feature type="binding site" evidence="23">
    <location>
        <position position="95"/>
    </location>
    <ligand>
        <name>a divalent metal cation</name>
        <dbReference type="ChEBI" id="CHEBI:60240"/>
    </ligand>
</feature>
<dbReference type="GO" id="GO:0006654">
    <property type="term" value="P:phosphatidic acid biosynthetic process"/>
    <property type="evidence" value="ECO:0007669"/>
    <property type="project" value="InterPro"/>
</dbReference>
<dbReference type="Proteomes" id="UP000006334">
    <property type="component" value="Unassembled WGS sequence"/>
</dbReference>
<keyword evidence="15 24" id="KW-1133">Transmembrane helix</keyword>
<dbReference type="PANTHER" id="PTHR34299">
    <property type="entry name" value="DIACYLGLYCEROL KINASE"/>
    <property type="match status" value="1"/>
</dbReference>
<dbReference type="RefSeq" id="WP_008842891.1">
    <property type="nucleotide sequence ID" value="NZ_BAEN01000014.1"/>
</dbReference>
<gene>
    <name evidence="25" type="primary">dgkA</name>
    <name evidence="25" type="ORF">GLIP_0424</name>
</gene>
<keyword evidence="14 23" id="KW-0460">Magnesium</keyword>
<feature type="binding site" evidence="22">
    <location>
        <begin position="113"/>
        <end position="114"/>
    </location>
    <ligand>
        <name>ATP</name>
        <dbReference type="ChEBI" id="CHEBI:30616"/>
    </ligand>
</feature>
<comment type="similarity">
    <text evidence="2 24">Belongs to the bacterial diacylglycerol kinase family.</text>
</comment>
<dbReference type="EC" id="2.7.1.107" evidence="3 24"/>
<evidence type="ECO:0000256" key="16">
    <source>
        <dbReference type="ARBA" id="ARBA00023098"/>
    </source>
</evidence>
<sequence length="145" mass="16221">MKNKIPQTAKLESPHVLVNKPNGKGVLRILKAMQCSIRGFIFAWRHESAFRQELIMACVMLPFAFVLSSSIQHLVVLIISLLFVLFAEIINSAIEALADAVTLENNALIGRAKDMGSSAVFISLTILTVIWVEAIWRYVTLHQIF</sequence>
<keyword evidence="7 24" id="KW-0997">Cell inner membrane</keyword>
<dbReference type="EMBL" id="BAEN01000014">
    <property type="protein sequence ID" value="GAC13071.1"/>
    <property type="molecule type" value="Genomic_DNA"/>
</dbReference>
<evidence type="ECO:0000256" key="13">
    <source>
        <dbReference type="ARBA" id="ARBA00022840"/>
    </source>
</evidence>
<accession>K6XN12</accession>
<evidence type="ECO:0000256" key="7">
    <source>
        <dbReference type="ARBA" id="ARBA00022519"/>
    </source>
</evidence>
<keyword evidence="18" id="KW-0594">Phospholipid biosynthesis</keyword>
<dbReference type="GO" id="GO:0046872">
    <property type="term" value="F:metal ion binding"/>
    <property type="evidence" value="ECO:0007669"/>
    <property type="project" value="UniProtKB-KW"/>
</dbReference>
<evidence type="ECO:0000256" key="2">
    <source>
        <dbReference type="ARBA" id="ARBA00005967"/>
    </source>
</evidence>
<comment type="function">
    <text evidence="24">Catalyzes the ATP-dependent phosphorylation of sn-l,2-diacylglycerol (DAG) to phosphatidic acid. Involved in the recycling of diacylglycerol produced as a by-product during membrane-derived oligosaccharide (MDO) biosynthesis.</text>
</comment>
<evidence type="ECO:0000256" key="21">
    <source>
        <dbReference type="PIRSR" id="PIRSR600829-2"/>
    </source>
</evidence>
<evidence type="ECO:0000256" key="20">
    <source>
        <dbReference type="PIRSR" id="PIRSR600829-1"/>
    </source>
</evidence>
<evidence type="ECO:0000256" key="5">
    <source>
        <dbReference type="ARBA" id="ARBA00022475"/>
    </source>
</evidence>
<keyword evidence="16 24" id="KW-0443">Lipid metabolism</keyword>
<dbReference type="PANTHER" id="PTHR34299:SF1">
    <property type="entry name" value="DIACYLGLYCEROL KINASE"/>
    <property type="match status" value="1"/>
</dbReference>
<feature type="binding site" evidence="22">
    <location>
        <position position="47"/>
    </location>
    <ligand>
        <name>ATP</name>
        <dbReference type="ChEBI" id="CHEBI:30616"/>
    </ligand>
</feature>
<keyword evidence="19 24" id="KW-1208">Phospholipid metabolism</keyword>
<feature type="binding site" evidence="21">
    <location>
        <position position="28"/>
    </location>
    <ligand>
        <name>substrate</name>
    </ligand>
</feature>
<dbReference type="InterPro" id="IPR036945">
    <property type="entry name" value="DAGK_sf"/>
</dbReference>
<feature type="transmembrane region" description="Helical" evidence="24">
    <location>
        <begin position="54"/>
        <end position="71"/>
    </location>
</feature>
<keyword evidence="26" id="KW-1185">Reference proteome</keyword>
<keyword evidence="11 22" id="KW-0547">Nucleotide-binding</keyword>
<evidence type="ECO:0000256" key="1">
    <source>
        <dbReference type="ARBA" id="ARBA00004429"/>
    </source>
</evidence>
<keyword evidence="9 24" id="KW-0812">Transmembrane</keyword>
<keyword evidence="13 22" id="KW-0067">ATP-binding</keyword>
<dbReference type="GO" id="GO:0005886">
    <property type="term" value="C:plasma membrane"/>
    <property type="evidence" value="ECO:0007669"/>
    <property type="project" value="UniProtKB-SubCell"/>
</dbReference>
<dbReference type="AlphaFoldDB" id="K6XN12"/>
<evidence type="ECO:0000256" key="19">
    <source>
        <dbReference type="ARBA" id="ARBA00023264"/>
    </source>
</evidence>
<evidence type="ECO:0000256" key="15">
    <source>
        <dbReference type="ARBA" id="ARBA00022989"/>
    </source>
</evidence>
<dbReference type="InterPro" id="IPR033718">
    <property type="entry name" value="DAGK_prok"/>
</dbReference>
<feature type="binding site" evidence="21">
    <location>
        <begin position="131"/>
        <end position="136"/>
    </location>
    <ligand>
        <name>substrate</name>
    </ligand>
</feature>
<dbReference type="Gene3D" id="1.10.287.3610">
    <property type="match status" value="1"/>
</dbReference>
<keyword evidence="12 24" id="KW-0418">Kinase</keyword>
<evidence type="ECO:0000256" key="3">
    <source>
        <dbReference type="ARBA" id="ARBA00012133"/>
    </source>
</evidence>
<evidence type="ECO:0000256" key="17">
    <source>
        <dbReference type="ARBA" id="ARBA00023136"/>
    </source>
</evidence>
<evidence type="ECO:0000256" key="22">
    <source>
        <dbReference type="PIRSR" id="PIRSR600829-3"/>
    </source>
</evidence>
<feature type="binding site" evidence="21">
    <location>
        <position position="117"/>
    </location>
    <ligand>
        <name>substrate</name>
    </ligand>
</feature>
<evidence type="ECO:0000313" key="25">
    <source>
        <dbReference type="EMBL" id="GAC13071.1"/>
    </source>
</evidence>
<dbReference type="Pfam" id="PF01219">
    <property type="entry name" value="DAGK_prokar"/>
    <property type="match status" value="1"/>
</dbReference>
<feature type="active site" description="Proton acceptor" evidence="20">
    <location>
        <position position="88"/>
    </location>
</feature>
<evidence type="ECO:0000313" key="26">
    <source>
        <dbReference type="Proteomes" id="UP000006334"/>
    </source>
</evidence>
<evidence type="ECO:0000256" key="6">
    <source>
        <dbReference type="ARBA" id="ARBA00022516"/>
    </source>
</evidence>
<comment type="caution">
    <text evidence="25">The sequence shown here is derived from an EMBL/GenBank/DDBJ whole genome shotgun (WGS) entry which is preliminary data.</text>
</comment>
<feature type="binding site" evidence="21">
    <location>
        <begin position="49"/>
        <end position="53"/>
    </location>
    <ligand>
        <name>substrate</name>
    </ligand>
</feature>
<dbReference type="GO" id="GO:0005524">
    <property type="term" value="F:ATP binding"/>
    <property type="evidence" value="ECO:0007669"/>
    <property type="project" value="UniProtKB-KW"/>
</dbReference>